<protein>
    <recommendedName>
        <fullName evidence="11">Ribonuclease Z</fullName>
        <shortName evidence="11">RNase Z</shortName>
        <ecNumber evidence="11">3.1.26.11</ecNumber>
    </recommendedName>
    <alternativeName>
        <fullName evidence="11">tRNA 3 endonuclease</fullName>
    </alternativeName>
    <alternativeName>
        <fullName evidence="11">tRNase Z</fullName>
    </alternativeName>
</protein>
<evidence type="ECO:0000256" key="8">
    <source>
        <dbReference type="ARBA" id="ARBA00034221"/>
    </source>
</evidence>
<keyword evidence="2 11" id="KW-0819">tRNA processing</keyword>
<evidence type="ECO:0000256" key="6">
    <source>
        <dbReference type="ARBA" id="ARBA00022801"/>
    </source>
</evidence>
<feature type="active site" description="Proton acceptor" evidence="11">
    <location>
        <position position="67"/>
    </location>
</feature>
<comment type="catalytic activity">
    <reaction evidence="8">
        <text>3',5'-cyclic CMP + H2O = CMP + H(+)</text>
        <dbReference type="Rhea" id="RHEA:72675"/>
        <dbReference type="ChEBI" id="CHEBI:15377"/>
        <dbReference type="ChEBI" id="CHEBI:15378"/>
        <dbReference type="ChEBI" id="CHEBI:58003"/>
        <dbReference type="ChEBI" id="CHEBI:60377"/>
    </reaction>
    <physiologicalReaction direction="left-to-right" evidence="8">
        <dbReference type="Rhea" id="RHEA:72676"/>
    </physiologicalReaction>
</comment>
<feature type="binding site" evidence="11">
    <location>
        <position position="68"/>
    </location>
    <ligand>
        <name>Zn(2+)</name>
        <dbReference type="ChEBI" id="CHEBI:29105"/>
        <label>2</label>
        <note>catalytic</note>
    </ligand>
</feature>
<reference evidence="13 14" key="1">
    <citation type="submission" date="2021-11" db="EMBL/GenBank/DDBJ databases">
        <title>Draft genome sequence of Paenibacillus profundus YoMME, a new Gram-positive bacteria with exoelectrogenic properties.</title>
        <authorList>
            <person name="Hubenova Y."/>
            <person name="Hubenova E."/>
            <person name="Manasiev Y."/>
            <person name="Peykov S."/>
            <person name="Mitov M."/>
        </authorList>
    </citation>
    <scope>NUCLEOTIDE SEQUENCE [LARGE SCALE GENOMIC DNA]</scope>
    <source>
        <strain evidence="13 14">YoMME</strain>
    </source>
</reference>
<keyword evidence="5 11" id="KW-0255">Endonuclease</keyword>
<dbReference type="EMBL" id="JAJNBZ010000024">
    <property type="protein sequence ID" value="MCE5172078.1"/>
    <property type="molecule type" value="Genomic_DNA"/>
</dbReference>
<dbReference type="InterPro" id="IPR001279">
    <property type="entry name" value="Metallo-B-lactamas"/>
</dbReference>
<comment type="catalytic activity">
    <reaction evidence="11">
        <text>Endonucleolytic cleavage of RNA, removing extra 3' nucleotides from tRNA precursor, generating 3' termini of tRNAs. A 3'-hydroxy group is left at the tRNA terminus and a 5'-phosphoryl group is left at the trailer molecule.</text>
        <dbReference type="EC" id="3.1.26.11"/>
    </reaction>
</comment>
<dbReference type="NCBIfam" id="TIGR02651">
    <property type="entry name" value="RNase_Z"/>
    <property type="match status" value="1"/>
</dbReference>
<dbReference type="NCBIfam" id="NF000801">
    <property type="entry name" value="PRK00055.1-3"/>
    <property type="match status" value="1"/>
</dbReference>
<feature type="binding site" evidence="11">
    <location>
        <position position="140"/>
    </location>
    <ligand>
        <name>Zn(2+)</name>
        <dbReference type="ChEBI" id="CHEBI:29105"/>
        <label>1</label>
        <note>catalytic</note>
    </ligand>
</feature>
<feature type="binding site" evidence="11">
    <location>
        <position position="65"/>
    </location>
    <ligand>
        <name>Zn(2+)</name>
        <dbReference type="ChEBI" id="CHEBI:29105"/>
        <label>1</label>
        <note>catalytic</note>
    </ligand>
</feature>
<evidence type="ECO:0000259" key="12">
    <source>
        <dbReference type="Pfam" id="PF12706"/>
    </source>
</evidence>
<comment type="similarity">
    <text evidence="11">Belongs to the RNase Z family.</text>
</comment>
<accession>A0ABS8YJK5</accession>
<sequence length="306" mass="33934">MDIYFLGTGAGMPTTRRNVSSMALRLYEERGSFWMFDCGEGTQHQVLRSPLKLGKCEFIFITHLHGDHLFGLPGLLSSRAYQGGVTPLTVFGPKGLKKFIHTTFAVSATQLPYELRIQEIEPGVIWSDDQFTVTALPLEHRVLSFGYRVQEKDRPGKLKFELLQQKGIPPGPMYGKLKRGEDIELPNGELVFAASVVGAPIPGRSVAILGDTRPCDNAVRLARNVDLFVHEATFLEDKKDNAHDFGHSTAKQAATAAKNAHAKKLALTHFSSRYKEDEVMEQLLAEAKEVFPNTVLADEHTVITTT</sequence>
<evidence type="ECO:0000256" key="2">
    <source>
        <dbReference type="ARBA" id="ARBA00022694"/>
    </source>
</evidence>
<evidence type="ECO:0000256" key="11">
    <source>
        <dbReference type="HAMAP-Rule" id="MF_01818"/>
    </source>
</evidence>
<evidence type="ECO:0000256" key="3">
    <source>
        <dbReference type="ARBA" id="ARBA00022722"/>
    </source>
</evidence>
<dbReference type="PANTHER" id="PTHR46018:SF2">
    <property type="entry name" value="ZINC PHOSPHODIESTERASE ELAC PROTEIN 1"/>
    <property type="match status" value="1"/>
</dbReference>
<dbReference type="Pfam" id="PF23023">
    <property type="entry name" value="Anti-Pycsar_Apyc1"/>
    <property type="match status" value="1"/>
</dbReference>
<name>A0ABS8YJK5_9BACL</name>
<dbReference type="RefSeq" id="WP_019423863.1">
    <property type="nucleotide sequence ID" value="NZ_JAJNBZ010000024.1"/>
</dbReference>
<evidence type="ECO:0000256" key="5">
    <source>
        <dbReference type="ARBA" id="ARBA00022759"/>
    </source>
</evidence>
<feature type="domain" description="Metallo-beta-lactamase" evidence="12">
    <location>
        <begin position="201"/>
        <end position="270"/>
    </location>
</feature>
<evidence type="ECO:0000313" key="14">
    <source>
        <dbReference type="Proteomes" id="UP001199916"/>
    </source>
</evidence>
<comment type="function">
    <text evidence="11">Zinc phosphodiesterase, which displays some tRNA 3'-processing endonuclease activity. Probably involved in tRNA maturation, by removing a 3'-trailer from precursor tRNA.</text>
</comment>
<comment type="cofactor">
    <cofactor evidence="11">
        <name>Zn(2+)</name>
        <dbReference type="ChEBI" id="CHEBI:29105"/>
    </cofactor>
    <text evidence="11">Binds 2 Zn(2+) ions.</text>
</comment>
<proteinExistence type="inferred from homology"/>
<evidence type="ECO:0000256" key="4">
    <source>
        <dbReference type="ARBA" id="ARBA00022723"/>
    </source>
</evidence>
<keyword evidence="4 11" id="KW-0479">Metal-binding</keyword>
<dbReference type="CDD" id="cd07717">
    <property type="entry name" value="RNaseZ_ZiPD-like_MBL-fold"/>
    <property type="match status" value="1"/>
</dbReference>
<dbReference type="Gene3D" id="3.60.15.10">
    <property type="entry name" value="Ribonuclease Z/Hydroxyacylglutathione hydrolase-like"/>
    <property type="match status" value="1"/>
</dbReference>
<dbReference type="InterPro" id="IPR013471">
    <property type="entry name" value="RNase_Z/BN"/>
</dbReference>
<evidence type="ECO:0000256" key="9">
    <source>
        <dbReference type="ARBA" id="ARBA00034301"/>
    </source>
</evidence>
<keyword evidence="3 11" id="KW-0540">Nuclease</keyword>
<gene>
    <name evidence="11 13" type="primary">rnz</name>
    <name evidence="13" type="ORF">LQV63_22615</name>
</gene>
<feature type="binding site" evidence="11">
    <location>
        <position position="211"/>
    </location>
    <ligand>
        <name>Zn(2+)</name>
        <dbReference type="ChEBI" id="CHEBI:29105"/>
        <label>1</label>
        <note>catalytic</note>
    </ligand>
</feature>
<keyword evidence="6 11" id="KW-0378">Hydrolase</keyword>
<keyword evidence="7 11" id="KW-0862">Zinc</keyword>
<dbReference type="InterPro" id="IPR036866">
    <property type="entry name" value="RibonucZ/Hydroxyglut_hydro"/>
</dbReference>
<comment type="caution">
    <text evidence="13">The sequence shown here is derived from an EMBL/GenBank/DDBJ whole genome shotgun (WGS) entry which is preliminary data.</text>
</comment>
<comment type="subunit">
    <text evidence="1 11">Homodimer.</text>
</comment>
<dbReference type="HAMAP" id="MF_01818">
    <property type="entry name" value="RNase_Z_BN"/>
    <property type="match status" value="1"/>
</dbReference>
<dbReference type="EC" id="3.1.26.11" evidence="11"/>
<dbReference type="GO" id="GO:0042781">
    <property type="term" value="F:3'-tRNA processing endoribonuclease activity"/>
    <property type="evidence" value="ECO:0007669"/>
    <property type="project" value="UniProtKB-EC"/>
</dbReference>
<dbReference type="SUPFAM" id="SSF56281">
    <property type="entry name" value="Metallo-hydrolase/oxidoreductase"/>
    <property type="match status" value="1"/>
</dbReference>
<feature type="binding site" evidence="11">
    <location>
        <position position="211"/>
    </location>
    <ligand>
        <name>Zn(2+)</name>
        <dbReference type="ChEBI" id="CHEBI:29105"/>
        <label>2</label>
        <note>catalytic</note>
    </ligand>
</feature>
<feature type="binding site" evidence="11">
    <location>
        <position position="63"/>
    </location>
    <ligand>
        <name>Zn(2+)</name>
        <dbReference type="ChEBI" id="CHEBI:29105"/>
        <label>1</label>
        <note>catalytic</note>
    </ligand>
</feature>
<feature type="binding site" evidence="11">
    <location>
        <position position="269"/>
    </location>
    <ligand>
        <name>Zn(2+)</name>
        <dbReference type="ChEBI" id="CHEBI:29105"/>
        <label>2</label>
        <note>catalytic</note>
    </ligand>
</feature>
<comment type="function">
    <text evidence="9">Counteracts the endogenous Pycsar antiviral defense system. Phosphodiesterase that enables metal-dependent hydrolysis of host cyclic nucleotide Pycsar defense signals such as cCMP and cUMP.</text>
</comment>
<feature type="binding site" evidence="11">
    <location>
        <position position="67"/>
    </location>
    <ligand>
        <name>Zn(2+)</name>
        <dbReference type="ChEBI" id="CHEBI:29105"/>
        <label>2</label>
        <note>catalytic</note>
    </ligand>
</feature>
<dbReference type="Proteomes" id="UP001199916">
    <property type="component" value="Unassembled WGS sequence"/>
</dbReference>
<evidence type="ECO:0000313" key="13">
    <source>
        <dbReference type="EMBL" id="MCE5172078.1"/>
    </source>
</evidence>
<evidence type="ECO:0000256" key="1">
    <source>
        <dbReference type="ARBA" id="ARBA00011738"/>
    </source>
</evidence>
<dbReference type="PANTHER" id="PTHR46018">
    <property type="entry name" value="ZINC PHOSPHODIESTERASE ELAC PROTEIN 1"/>
    <property type="match status" value="1"/>
</dbReference>
<organism evidence="13 14">
    <name type="scientific">Paenibacillus profundus</name>
    <dbReference type="NCBI Taxonomy" id="1173085"/>
    <lineage>
        <taxon>Bacteria</taxon>
        <taxon>Bacillati</taxon>
        <taxon>Bacillota</taxon>
        <taxon>Bacilli</taxon>
        <taxon>Bacillales</taxon>
        <taxon>Paenibacillaceae</taxon>
        <taxon>Paenibacillus</taxon>
    </lineage>
</organism>
<dbReference type="Pfam" id="PF12706">
    <property type="entry name" value="Lactamase_B_2"/>
    <property type="match status" value="1"/>
</dbReference>
<evidence type="ECO:0000256" key="7">
    <source>
        <dbReference type="ARBA" id="ARBA00022833"/>
    </source>
</evidence>
<comment type="catalytic activity">
    <reaction evidence="10">
        <text>3',5'-cyclic UMP + H2O = UMP + H(+)</text>
        <dbReference type="Rhea" id="RHEA:70575"/>
        <dbReference type="ChEBI" id="CHEBI:15377"/>
        <dbReference type="ChEBI" id="CHEBI:15378"/>
        <dbReference type="ChEBI" id="CHEBI:57865"/>
        <dbReference type="ChEBI" id="CHEBI:184387"/>
    </reaction>
    <physiologicalReaction direction="left-to-right" evidence="10">
        <dbReference type="Rhea" id="RHEA:70576"/>
    </physiologicalReaction>
</comment>
<evidence type="ECO:0000256" key="10">
    <source>
        <dbReference type="ARBA" id="ARBA00048505"/>
    </source>
</evidence>
<keyword evidence="14" id="KW-1185">Reference proteome</keyword>